<accession>A0A4R2JWW2</accession>
<reference evidence="2 3" key="1">
    <citation type="submission" date="2019-03" db="EMBL/GenBank/DDBJ databases">
        <title>Genomic Encyclopedia of Type Strains, Phase IV (KMG-IV): sequencing the most valuable type-strain genomes for metagenomic binning, comparative biology and taxonomic classification.</title>
        <authorList>
            <person name="Goeker M."/>
        </authorList>
    </citation>
    <scope>NUCLEOTIDE SEQUENCE [LARGE SCALE GENOMIC DNA]</scope>
    <source>
        <strain evidence="2 3">DSM 45934</strain>
    </source>
</reference>
<dbReference type="PANTHER" id="PTHR43798:SF33">
    <property type="entry name" value="HYDROLASE, PUTATIVE (AFU_ORTHOLOGUE AFUA_2G14860)-RELATED"/>
    <property type="match status" value="1"/>
</dbReference>
<evidence type="ECO:0000259" key="1">
    <source>
        <dbReference type="Pfam" id="PF12697"/>
    </source>
</evidence>
<organism evidence="2 3">
    <name type="scientific">Actinocrispum wychmicini</name>
    <dbReference type="NCBI Taxonomy" id="1213861"/>
    <lineage>
        <taxon>Bacteria</taxon>
        <taxon>Bacillati</taxon>
        <taxon>Actinomycetota</taxon>
        <taxon>Actinomycetes</taxon>
        <taxon>Pseudonocardiales</taxon>
        <taxon>Pseudonocardiaceae</taxon>
        <taxon>Actinocrispum</taxon>
    </lineage>
</organism>
<name>A0A4R2JWW2_9PSEU</name>
<dbReference type="GO" id="GO:0003824">
    <property type="term" value="F:catalytic activity"/>
    <property type="evidence" value="ECO:0007669"/>
    <property type="project" value="UniProtKB-ARBA"/>
</dbReference>
<dbReference type="InterPro" id="IPR000073">
    <property type="entry name" value="AB_hydrolase_1"/>
</dbReference>
<proteinExistence type="predicted"/>
<gene>
    <name evidence="2" type="ORF">EV192_105716</name>
</gene>
<dbReference type="OrthoDB" id="3211023at2"/>
<dbReference type="Proteomes" id="UP000295680">
    <property type="component" value="Unassembled WGS sequence"/>
</dbReference>
<evidence type="ECO:0000313" key="2">
    <source>
        <dbReference type="EMBL" id="TCO58645.1"/>
    </source>
</evidence>
<dbReference type="RefSeq" id="WP_132119529.1">
    <property type="nucleotide sequence ID" value="NZ_SLWS01000005.1"/>
</dbReference>
<dbReference type="PANTHER" id="PTHR43798">
    <property type="entry name" value="MONOACYLGLYCEROL LIPASE"/>
    <property type="match status" value="1"/>
</dbReference>
<dbReference type="Pfam" id="PF12697">
    <property type="entry name" value="Abhydrolase_6"/>
    <property type="match status" value="1"/>
</dbReference>
<dbReference type="SUPFAM" id="SSF53474">
    <property type="entry name" value="alpha/beta-Hydrolases"/>
    <property type="match status" value="1"/>
</dbReference>
<keyword evidence="3" id="KW-1185">Reference proteome</keyword>
<dbReference type="InterPro" id="IPR029058">
    <property type="entry name" value="AB_hydrolase_fold"/>
</dbReference>
<dbReference type="AlphaFoldDB" id="A0A4R2JWW2"/>
<dbReference type="EMBL" id="SLWS01000005">
    <property type="protein sequence ID" value="TCO58645.1"/>
    <property type="molecule type" value="Genomic_DNA"/>
</dbReference>
<evidence type="ECO:0000313" key="3">
    <source>
        <dbReference type="Proteomes" id="UP000295680"/>
    </source>
</evidence>
<sequence length="288" mass="31063">MSQVSPHSATRINFPGRYGSLAALRRPVSADSPIALLVPGFTGSKEDFVDILDPLADGGVEPIAIDLPGQYESDGPPEHDSYLPSPLGALVAELVEKLAADGRRVFLLGHSYGGLVARGATLADAPIHGLTLLSTGPQELPDGPRRQALDMAEAVLRDHGLEALANLRDLLDQQNPVWQRHPDELKEFFRVRFRRTSLDSLIGMAVGLRGEPDLVNPLARKLAATAIPCLVACGADDDAWPVATQRDMAERLDADFAVIPVARHHPPTENPTALAALLLATWRTWLSR</sequence>
<dbReference type="InterPro" id="IPR050266">
    <property type="entry name" value="AB_hydrolase_sf"/>
</dbReference>
<feature type="domain" description="AB hydrolase-1" evidence="1">
    <location>
        <begin position="36"/>
        <end position="276"/>
    </location>
</feature>
<dbReference type="Gene3D" id="3.40.50.1820">
    <property type="entry name" value="alpha/beta hydrolase"/>
    <property type="match status" value="1"/>
</dbReference>
<comment type="caution">
    <text evidence="2">The sequence shown here is derived from an EMBL/GenBank/DDBJ whole genome shotgun (WGS) entry which is preliminary data.</text>
</comment>
<dbReference type="GO" id="GO:0016020">
    <property type="term" value="C:membrane"/>
    <property type="evidence" value="ECO:0007669"/>
    <property type="project" value="TreeGrafter"/>
</dbReference>
<protein>
    <submittedName>
        <fullName evidence="2">Pimeloyl-ACP methyl ester carboxylesterase</fullName>
    </submittedName>
</protein>